<gene>
    <name evidence="3" type="primary">6031907</name>
    <name evidence="2" type="ORF">CpipJ_CPIJ000790</name>
</gene>
<dbReference type="EMBL" id="DS231822">
    <property type="protein sequence ID" value="EDS25810.1"/>
    <property type="molecule type" value="Genomic_DNA"/>
</dbReference>
<dbReference type="HOGENOM" id="CLU_1333096_0_0_1"/>
<sequence length="206" mass="21787">MSVSASAEQTRAEKIGANVSAGKRELARAALLLTNERKVSAHERVSAFSPLASPAGHGATVDRSSKIGPLPNLGGILTSDANGGHSTPPPPSLILAKSYPIFLLHPLLQLLRHHAVDHGPAPLEQFTRHPCQLNYLASLTAPVMAVPSGTVAGLGSNWFLKAELYYILDVLSVSVEHWRRRRHDEDPDEVGGTAAGASISSGAPFE</sequence>
<evidence type="ECO:0000256" key="1">
    <source>
        <dbReference type="SAM" id="MobiDB-lite"/>
    </source>
</evidence>
<feature type="compositionally biased region" description="Low complexity" evidence="1">
    <location>
        <begin position="191"/>
        <end position="206"/>
    </location>
</feature>
<dbReference type="InParanoid" id="B0W1L2"/>
<dbReference type="OrthoDB" id="348201at2759"/>
<evidence type="ECO:0000313" key="2">
    <source>
        <dbReference type="EMBL" id="EDS25810.1"/>
    </source>
</evidence>
<dbReference type="VEuPathDB" id="VectorBase:CQUJHB017816"/>
<dbReference type="KEGG" id="cqu:CpipJ_CPIJ000790"/>
<name>B0W1L2_CULQU</name>
<reference evidence="2" key="1">
    <citation type="submission" date="2007-03" db="EMBL/GenBank/DDBJ databases">
        <title>Annotation of Culex pipiens quinquefasciatus.</title>
        <authorList>
            <consortium name="The Broad Institute Genome Sequencing Platform"/>
            <person name="Atkinson P.W."/>
            <person name="Hemingway J."/>
            <person name="Christensen B.M."/>
            <person name="Higgs S."/>
            <person name="Kodira C."/>
            <person name="Hannick L."/>
            <person name="Megy K."/>
            <person name="O'Leary S."/>
            <person name="Pearson M."/>
            <person name="Haas B.J."/>
            <person name="Mauceli E."/>
            <person name="Wortman J.R."/>
            <person name="Lee N.H."/>
            <person name="Guigo R."/>
            <person name="Stanke M."/>
            <person name="Alvarado L."/>
            <person name="Amedeo P."/>
            <person name="Antoine C.H."/>
            <person name="Arensburger P."/>
            <person name="Bidwell S.L."/>
            <person name="Crawford M."/>
            <person name="Camaro F."/>
            <person name="Devon K."/>
            <person name="Engels R."/>
            <person name="Hammond M."/>
            <person name="Howarth C."/>
            <person name="Koehrsen M."/>
            <person name="Lawson D."/>
            <person name="Montgomery P."/>
            <person name="Nene V."/>
            <person name="Nusbaum C."/>
            <person name="Puiu D."/>
            <person name="Romero-Severson J."/>
            <person name="Severson D.W."/>
            <person name="Shumway M."/>
            <person name="Sisk P."/>
            <person name="Stolte C."/>
            <person name="Zeng Q."/>
            <person name="Eisenstadt E."/>
            <person name="Fraser-Liggett C."/>
            <person name="Strausberg R."/>
            <person name="Galagan J."/>
            <person name="Birren B."/>
            <person name="Collins F.H."/>
        </authorList>
    </citation>
    <scope>NUCLEOTIDE SEQUENCE [LARGE SCALE GENOMIC DNA]</scope>
    <source>
        <strain evidence="2">JHB</strain>
    </source>
</reference>
<keyword evidence="4" id="KW-1185">Reference proteome</keyword>
<evidence type="ECO:0000313" key="4">
    <source>
        <dbReference type="Proteomes" id="UP000002320"/>
    </source>
</evidence>
<protein>
    <submittedName>
        <fullName evidence="2 3">Uncharacterized protein</fullName>
    </submittedName>
</protein>
<organism>
    <name type="scientific">Culex quinquefasciatus</name>
    <name type="common">Southern house mosquito</name>
    <name type="synonym">Culex pungens</name>
    <dbReference type="NCBI Taxonomy" id="7176"/>
    <lineage>
        <taxon>Eukaryota</taxon>
        <taxon>Metazoa</taxon>
        <taxon>Ecdysozoa</taxon>
        <taxon>Arthropoda</taxon>
        <taxon>Hexapoda</taxon>
        <taxon>Insecta</taxon>
        <taxon>Pterygota</taxon>
        <taxon>Neoptera</taxon>
        <taxon>Endopterygota</taxon>
        <taxon>Diptera</taxon>
        <taxon>Nematocera</taxon>
        <taxon>Culicoidea</taxon>
        <taxon>Culicidae</taxon>
        <taxon>Culicinae</taxon>
        <taxon>Culicini</taxon>
        <taxon>Culex</taxon>
        <taxon>Culex</taxon>
    </lineage>
</organism>
<dbReference type="STRING" id="7176.B0W1L2"/>
<feature type="region of interest" description="Disordered" evidence="1">
    <location>
        <begin position="183"/>
        <end position="206"/>
    </location>
</feature>
<reference evidence="3" key="2">
    <citation type="submission" date="2020-05" db="UniProtKB">
        <authorList>
            <consortium name="EnsemblMetazoa"/>
        </authorList>
    </citation>
    <scope>IDENTIFICATION</scope>
    <source>
        <strain evidence="3">JHB</strain>
    </source>
</reference>
<dbReference type="AlphaFoldDB" id="B0W1L2"/>
<dbReference type="Proteomes" id="UP000002320">
    <property type="component" value="Unassembled WGS sequence"/>
</dbReference>
<proteinExistence type="predicted"/>
<dbReference type="VEuPathDB" id="VectorBase:CPIJ000790"/>
<dbReference type="EnsemblMetazoa" id="CPIJ000790-RA">
    <property type="protein sequence ID" value="CPIJ000790-PA"/>
    <property type="gene ID" value="CPIJ000790"/>
</dbReference>
<accession>B0W1L2</accession>
<evidence type="ECO:0000313" key="3">
    <source>
        <dbReference type="EnsemblMetazoa" id="CPIJ000790-PA"/>
    </source>
</evidence>